<evidence type="ECO:0000256" key="1">
    <source>
        <dbReference type="SAM" id="MobiDB-lite"/>
    </source>
</evidence>
<dbReference type="Proteomes" id="UP000737018">
    <property type="component" value="Unassembled WGS sequence"/>
</dbReference>
<feature type="region of interest" description="Disordered" evidence="1">
    <location>
        <begin position="66"/>
        <end position="94"/>
    </location>
</feature>
<comment type="caution">
    <text evidence="2">The sequence shown here is derived from an EMBL/GenBank/DDBJ whole genome shotgun (WGS) entry which is preliminary data.</text>
</comment>
<organism evidence="2 3">
    <name type="scientific">Castanea mollissima</name>
    <name type="common">Chinese chestnut</name>
    <dbReference type="NCBI Taxonomy" id="60419"/>
    <lineage>
        <taxon>Eukaryota</taxon>
        <taxon>Viridiplantae</taxon>
        <taxon>Streptophyta</taxon>
        <taxon>Embryophyta</taxon>
        <taxon>Tracheophyta</taxon>
        <taxon>Spermatophyta</taxon>
        <taxon>Magnoliopsida</taxon>
        <taxon>eudicotyledons</taxon>
        <taxon>Gunneridae</taxon>
        <taxon>Pentapetalae</taxon>
        <taxon>rosids</taxon>
        <taxon>fabids</taxon>
        <taxon>Fagales</taxon>
        <taxon>Fagaceae</taxon>
        <taxon>Castanea</taxon>
    </lineage>
</organism>
<dbReference type="EMBL" id="JRKL02000258">
    <property type="protein sequence ID" value="KAF3973294.1"/>
    <property type="molecule type" value="Genomic_DNA"/>
</dbReference>
<keyword evidence="3" id="KW-1185">Reference proteome</keyword>
<sequence length="109" mass="11651">MDNLTCNLFSFLLSISNELVDELMVYYFTQGAALESLAIESSNVLEMSLAPIHLLPTKVSSISTTNENKGVTITRSHEVPGKSSTNGTSSAVRKSGSLSLDVLAKAKKT</sequence>
<name>A0A8J4RTL3_9ROSI</name>
<feature type="compositionally biased region" description="Polar residues" evidence="1">
    <location>
        <begin position="82"/>
        <end position="94"/>
    </location>
</feature>
<reference evidence="2" key="1">
    <citation type="submission" date="2020-03" db="EMBL/GenBank/DDBJ databases">
        <title>Castanea mollissima Vanexum genome sequencing.</title>
        <authorList>
            <person name="Staton M."/>
        </authorList>
    </citation>
    <scope>NUCLEOTIDE SEQUENCE</scope>
    <source>
        <tissue evidence="2">Leaf</tissue>
    </source>
</reference>
<evidence type="ECO:0000313" key="3">
    <source>
        <dbReference type="Proteomes" id="UP000737018"/>
    </source>
</evidence>
<dbReference type="AlphaFoldDB" id="A0A8J4RTL3"/>
<proteinExistence type="predicted"/>
<evidence type="ECO:0000313" key="2">
    <source>
        <dbReference type="EMBL" id="KAF3973294.1"/>
    </source>
</evidence>
<accession>A0A8J4RTL3</accession>
<gene>
    <name evidence="2" type="ORF">CMV_003280</name>
</gene>
<protein>
    <submittedName>
        <fullName evidence="2">Uncharacterized protein</fullName>
    </submittedName>
</protein>
<dbReference type="OrthoDB" id="10264544at2759"/>